<gene>
    <name evidence="3" type="ORF">GCM10009759_49940</name>
</gene>
<reference evidence="3 4" key="1">
    <citation type="journal article" date="2019" name="Int. J. Syst. Evol. Microbiol.">
        <title>The Global Catalogue of Microorganisms (GCM) 10K type strain sequencing project: providing services to taxonomists for standard genome sequencing and annotation.</title>
        <authorList>
            <consortium name="The Broad Institute Genomics Platform"/>
            <consortium name="The Broad Institute Genome Sequencing Center for Infectious Disease"/>
            <person name="Wu L."/>
            <person name="Ma J."/>
        </authorList>
    </citation>
    <scope>NUCLEOTIDE SEQUENCE [LARGE SCALE GENOMIC DNA]</scope>
    <source>
        <strain evidence="3 4">JCM 14559</strain>
    </source>
</reference>
<dbReference type="InterPro" id="IPR002575">
    <property type="entry name" value="Aminoglycoside_PTrfase"/>
</dbReference>
<evidence type="ECO:0000313" key="3">
    <source>
        <dbReference type="EMBL" id="GAA2109367.1"/>
    </source>
</evidence>
<proteinExistence type="predicted"/>
<feature type="domain" description="Aminoglycoside phosphotransferase" evidence="2">
    <location>
        <begin position="60"/>
        <end position="287"/>
    </location>
</feature>
<dbReference type="Pfam" id="PF01636">
    <property type="entry name" value="APH"/>
    <property type="match status" value="1"/>
</dbReference>
<dbReference type="InterPro" id="IPR011009">
    <property type="entry name" value="Kinase-like_dom_sf"/>
</dbReference>
<evidence type="ECO:0000313" key="4">
    <source>
        <dbReference type="Proteomes" id="UP001500897"/>
    </source>
</evidence>
<name>A0ABN2XER6_9ACTN</name>
<evidence type="ECO:0000256" key="1">
    <source>
        <dbReference type="SAM" id="MobiDB-lite"/>
    </source>
</evidence>
<feature type="region of interest" description="Disordered" evidence="1">
    <location>
        <begin position="1"/>
        <end position="21"/>
    </location>
</feature>
<dbReference type="Gene3D" id="3.90.1200.10">
    <property type="match status" value="1"/>
</dbReference>
<accession>A0ABN2XER6</accession>
<evidence type="ECO:0000259" key="2">
    <source>
        <dbReference type="Pfam" id="PF01636"/>
    </source>
</evidence>
<organism evidence="3 4">
    <name type="scientific">Kitasatospora saccharophila</name>
    <dbReference type="NCBI Taxonomy" id="407973"/>
    <lineage>
        <taxon>Bacteria</taxon>
        <taxon>Bacillati</taxon>
        <taxon>Actinomycetota</taxon>
        <taxon>Actinomycetes</taxon>
        <taxon>Kitasatosporales</taxon>
        <taxon>Streptomycetaceae</taxon>
        <taxon>Kitasatospora</taxon>
    </lineage>
</organism>
<dbReference type="SUPFAM" id="SSF56112">
    <property type="entry name" value="Protein kinase-like (PK-like)"/>
    <property type="match status" value="1"/>
</dbReference>
<dbReference type="EMBL" id="BAAANS010000036">
    <property type="protein sequence ID" value="GAA2109367.1"/>
    <property type="molecule type" value="Genomic_DNA"/>
</dbReference>
<keyword evidence="4" id="KW-1185">Reference proteome</keyword>
<protein>
    <recommendedName>
        <fullName evidence="2">Aminoglycoside phosphotransferase domain-containing protein</fullName>
    </recommendedName>
</protein>
<comment type="caution">
    <text evidence="3">The sequence shown here is derived from an EMBL/GenBank/DDBJ whole genome shotgun (WGS) entry which is preliminary data.</text>
</comment>
<sequence>MTVRPGGAGGRENRVHGAGDGAQTRWVDIDQDAVAAAFGLGRPSGPWRALDNGGAPTGARVLETARGRWTVRTGRLRSEWHHRQAHRVQRLQRAALAAGIEMPRPVEPPRPAVGYWHRLAGDEVVQVGEWLDGHDLRRPGADLVAATEWTGRTLARIAVLDTGGEQPPAPHPVEEWREWVAEAEAGGLPVAAPARALLPAVADAIALVRDAQRAAPAAVLVHGDTSRANVLRTPGGYALIDWESVQPEVPWWDAVSVAFRFATPFNGPTVSADPRTVRPLLAAYLDAGGPGGPAEESAFAGLLRSQLASTAWFLWLAMGHREADAGQRAFGLRVVTDTARELPGVLRGLPDWTALLR</sequence>
<feature type="compositionally biased region" description="Gly residues" evidence="1">
    <location>
        <begin position="1"/>
        <end position="10"/>
    </location>
</feature>
<dbReference type="Proteomes" id="UP001500897">
    <property type="component" value="Unassembled WGS sequence"/>
</dbReference>